<dbReference type="PROSITE" id="PS00062">
    <property type="entry name" value="ALDOKETO_REDUCTASE_2"/>
    <property type="match status" value="1"/>
</dbReference>
<feature type="domain" description="NADP-dependent oxidoreductase" evidence="7">
    <location>
        <begin position="24"/>
        <end position="261"/>
    </location>
</feature>
<organism evidence="8 9">
    <name type="scientific">Cryobacterium tepidiphilum</name>
    <dbReference type="NCBI Taxonomy" id="2486026"/>
    <lineage>
        <taxon>Bacteria</taxon>
        <taxon>Bacillati</taxon>
        <taxon>Actinomycetota</taxon>
        <taxon>Actinomycetes</taxon>
        <taxon>Micrococcales</taxon>
        <taxon>Microbacteriaceae</taxon>
        <taxon>Cryobacterium</taxon>
    </lineage>
</organism>
<dbReference type="RefSeq" id="WP_123046662.1">
    <property type="nucleotide sequence ID" value="NZ_RDSR01000025.1"/>
</dbReference>
<dbReference type="Proteomes" id="UP000279859">
    <property type="component" value="Unassembled WGS sequence"/>
</dbReference>
<sequence>MTSSPLVSLNDGRSIPQLGFGVYKIADAAASDAVQVALQAGYRHIDTAALYENEAGVGRGVAASGLPREDVFVTTKVWNDRHGYDQTLRAFDESLAKLRLDYVDLYLIHWPSPRQDRYVETYRALEKLRADGLARSIGVSNFHPHHLDRLLAETDVVPVLNQVELHPWLAQRDVRAYDDAHGIRTEAWSPLARGRAADDPLLQEIGRKYGKSPAQVVIRWHLDLGTIVIPKSATPSRIRENIDVFDFHLDTDDMARIATLDDGSRTGRDPDDLG</sequence>
<dbReference type="PANTHER" id="PTHR43827">
    <property type="entry name" value="2,5-DIKETO-D-GLUCONIC ACID REDUCTASE"/>
    <property type="match status" value="1"/>
</dbReference>
<dbReference type="PANTHER" id="PTHR43827:SF3">
    <property type="entry name" value="NADP-DEPENDENT OXIDOREDUCTASE DOMAIN-CONTAINING PROTEIN"/>
    <property type="match status" value="1"/>
</dbReference>
<evidence type="ECO:0000313" key="8">
    <source>
        <dbReference type="EMBL" id="RNE57014.1"/>
    </source>
</evidence>
<comment type="similarity">
    <text evidence="1">Belongs to the aldo/keto reductase family.</text>
</comment>
<evidence type="ECO:0000313" key="9">
    <source>
        <dbReference type="Proteomes" id="UP000279859"/>
    </source>
</evidence>
<dbReference type="PRINTS" id="PR00069">
    <property type="entry name" value="ALDKETRDTASE"/>
</dbReference>
<dbReference type="InterPro" id="IPR018170">
    <property type="entry name" value="Aldo/ket_reductase_CS"/>
</dbReference>
<gene>
    <name evidence="8" type="ORF">EEJ31_12720</name>
</gene>
<dbReference type="Gene3D" id="3.20.20.100">
    <property type="entry name" value="NADP-dependent oxidoreductase domain"/>
    <property type="match status" value="1"/>
</dbReference>
<accession>A0A3M8KXF0</accession>
<protein>
    <submittedName>
        <fullName evidence="8">Aldo/keto reductase</fullName>
    </submittedName>
</protein>
<dbReference type="OrthoDB" id="9804790at2"/>
<dbReference type="Pfam" id="PF00248">
    <property type="entry name" value="Aldo_ket_red"/>
    <property type="match status" value="1"/>
</dbReference>
<keyword evidence="3" id="KW-0560">Oxidoreductase</keyword>
<dbReference type="FunFam" id="3.20.20.100:FF:000015">
    <property type="entry name" value="Oxidoreductase, aldo/keto reductase family"/>
    <property type="match status" value="1"/>
</dbReference>
<feature type="active site" description="Proton donor" evidence="4">
    <location>
        <position position="51"/>
    </location>
</feature>
<dbReference type="GO" id="GO:0016616">
    <property type="term" value="F:oxidoreductase activity, acting on the CH-OH group of donors, NAD or NADP as acceptor"/>
    <property type="evidence" value="ECO:0007669"/>
    <property type="project" value="UniProtKB-ARBA"/>
</dbReference>
<dbReference type="InterPro" id="IPR023210">
    <property type="entry name" value="NADP_OxRdtase_dom"/>
</dbReference>
<feature type="site" description="Lowers pKa of active site Tyr" evidence="6">
    <location>
        <position position="76"/>
    </location>
</feature>
<feature type="binding site" evidence="5">
    <location>
        <position position="109"/>
    </location>
    <ligand>
        <name>substrate</name>
    </ligand>
</feature>
<dbReference type="SUPFAM" id="SSF51430">
    <property type="entry name" value="NAD(P)-linked oxidoreductase"/>
    <property type="match status" value="1"/>
</dbReference>
<dbReference type="AlphaFoldDB" id="A0A3M8KXF0"/>
<proteinExistence type="inferred from homology"/>
<keyword evidence="9" id="KW-1185">Reference proteome</keyword>
<evidence type="ECO:0000256" key="1">
    <source>
        <dbReference type="ARBA" id="ARBA00007905"/>
    </source>
</evidence>
<keyword evidence="2" id="KW-0521">NADP</keyword>
<evidence type="ECO:0000256" key="4">
    <source>
        <dbReference type="PIRSR" id="PIRSR000097-1"/>
    </source>
</evidence>
<evidence type="ECO:0000256" key="3">
    <source>
        <dbReference type="ARBA" id="ARBA00023002"/>
    </source>
</evidence>
<evidence type="ECO:0000259" key="7">
    <source>
        <dbReference type="Pfam" id="PF00248"/>
    </source>
</evidence>
<dbReference type="PROSITE" id="PS00798">
    <property type="entry name" value="ALDOKETO_REDUCTASE_1"/>
    <property type="match status" value="1"/>
</dbReference>
<evidence type="ECO:0000256" key="6">
    <source>
        <dbReference type="PIRSR" id="PIRSR000097-3"/>
    </source>
</evidence>
<comment type="caution">
    <text evidence="8">The sequence shown here is derived from an EMBL/GenBank/DDBJ whole genome shotgun (WGS) entry which is preliminary data.</text>
</comment>
<dbReference type="InterPro" id="IPR020471">
    <property type="entry name" value="AKR"/>
</dbReference>
<reference evidence="8 9" key="1">
    <citation type="submission" date="2018-11" db="EMBL/GenBank/DDBJ databases">
        <title>Cryobacterium sp. nov., isolated from rhizosphere soil of lettuce.</title>
        <authorList>
            <person name="Wang Y."/>
        </authorList>
    </citation>
    <scope>NUCLEOTIDE SEQUENCE [LARGE SCALE GENOMIC DNA]</scope>
    <source>
        <strain evidence="8 9">NEAU-85</strain>
    </source>
</reference>
<dbReference type="InterPro" id="IPR036812">
    <property type="entry name" value="NAD(P)_OxRdtase_dom_sf"/>
</dbReference>
<dbReference type="PIRSF" id="PIRSF000097">
    <property type="entry name" value="AKR"/>
    <property type="match status" value="1"/>
</dbReference>
<evidence type="ECO:0000256" key="5">
    <source>
        <dbReference type="PIRSR" id="PIRSR000097-2"/>
    </source>
</evidence>
<name>A0A3M8KXF0_9MICO</name>
<dbReference type="PROSITE" id="PS00063">
    <property type="entry name" value="ALDOKETO_REDUCTASE_3"/>
    <property type="match status" value="1"/>
</dbReference>
<dbReference type="EMBL" id="RDSR01000025">
    <property type="protein sequence ID" value="RNE57014.1"/>
    <property type="molecule type" value="Genomic_DNA"/>
</dbReference>
<evidence type="ECO:0000256" key="2">
    <source>
        <dbReference type="ARBA" id="ARBA00022857"/>
    </source>
</evidence>